<name>A0A5M6D652_9BACT</name>
<keyword evidence="1" id="KW-0812">Transmembrane</keyword>
<feature type="domain" description="Protein FecR C-terminal" evidence="3">
    <location>
        <begin position="321"/>
        <end position="389"/>
    </location>
</feature>
<dbReference type="InterPro" id="IPR032508">
    <property type="entry name" value="FecR_C"/>
</dbReference>
<reference evidence="4 5" key="1">
    <citation type="submission" date="2019-09" db="EMBL/GenBank/DDBJ databases">
        <title>Genome sequence and assembly of Adhaeribacter sp.</title>
        <authorList>
            <person name="Chhetri G."/>
        </authorList>
    </citation>
    <scope>NUCLEOTIDE SEQUENCE [LARGE SCALE GENOMIC DNA]</scope>
    <source>
        <strain evidence="4 5">DK36</strain>
    </source>
</reference>
<dbReference type="Pfam" id="PF16344">
    <property type="entry name" value="FecR_C"/>
    <property type="match status" value="1"/>
</dbReference>
<evidence type="ECO:0000259" key="3">
    <source>
        <dbReference type="Pfam" id="PF16344"/>
    </source>
</evidence>
<evidence type="ECO:0000313" key="4">
    <source>
        <dbReference type="EMBL" id="KAA5542978.1"/>
    </source>
</evidence>
<feature type="domain" description="FecR protein" evidence="2">
    <location>
        <begin position="182"/>
        <end position="277"/>
    </location>
</feature>
<dbReference type="Gene3D" id="2.60.120.1440">
    <property type="match status" value="1"/>
</dbReference>
<gene>
    <name evidence="4" type="ORF">F0145_17730</name>
</gene>
<sequence>MMDKEEFEELVKKYLAGEASKAEETMLFEYYDKLQEQNLDWNTAEMGEQGNIRNKLYHQILQDIKHRERNKSFMPRRWMVAAAIMLAVLSSVLFFYQQFSHERAVAEKITLSSNKKDILPGENKATLTLADGSKIALDDTGTGELARQPGASIIKKADGQIIYNVTEPAVAHQGKAELAYNTIEIPKGSYYQINLPDGSRVWLNAGSSLRFPTRFTGAERAVALTGEAYFEVAKNKKIPFRVVSPKQTVEVLGTHFNVSAYADEPLLKTTLLEGSVRVLLPNETKGKLLEPGQQALVPAAGNSIAVQPVDVEAAIAWKNGYFMFVEEDLPSIMRKLERWYDIEVAYEGDLGNMKFGGIVSRSKSLAETLKILELTGNVQFKIAGRRVTVMP</sequence>
<feature type="transmembrane region" description="Helical" evidence="1">
    <location>
        <begin position="78"/>
        <end position="96"/>
    </location>
</feature>
<evidence type="ECO:0000256" key="1">
    <source>
        <dbReference type="SAM" id="Phobius"/>
    </source>
</evidence>
<dbReference type="GO" id="GO:0016989">
    <property type="term" value="F:sigma factor antagonist activity"/>
    <property type="evidence" value="ECO:0007669"/>
    <property type="project" value="TreeGrafter"/>
</dbReference>
<keyword evidence="5" id="KW-1185">Reference proteome</keyword>
<evidence type="ECO:0000313" key="5">
    <source>
        <dbReference type="Proteomes" id="UP000323426"/>
    </source>
</evidence>
<comment type="caution">
    <text evidence="4">The sequence shown here is derived from an EMBL/GenBank/DDBJ whole genome shotgun (WGS) entry which is preliminary data.</text>
</comment>
<dbReference type="RefSeq" id="WP_150090390.1">
    <property type="nucleotide sequence ID" value="NZ_VWSF01000015.1"/>
</dbReference>
<protein>
    <submittedName>
        <fullName evidence="4">FecR family protein</fullName>
    </submittedName>
</protein>
<keyword evidence="1" id="KW-1133">Transmembrane helix</keyword>
<dbReference type="PANTHER" id="PTHR30273">
    <property type="entry name" value="PERIPLASMIC SIGNAL SENSOR AND SIGMA FACTOR ACTIVATOR FECR-RELATED"/>
    <property type="match status" value="1"/>
</dbReference>
<proteinExistence type="predicted"/>
<evidence type="ECO:0000259" key="2">
    <source>
        <dbReference type="Pfam" id="PF04773"/>
    </source>
</evidence>
<dbReference type="Gene3D" id="3.55.50.30">
    <property type="match status" value="1"/>
</dbReference>
<accession>A0A5M6D652</accession>
<dbReference type="EMBL" id="VWSF01000015">
    <property type="protein sequence ID" value="KAA5542978.1"/>
    <property type="molecule type" value="Genomic_DNA"/>
</dbReference>
<dbReference type="InterPro" id="IPR006860">
    <property type="entry name" value="FecR"/>
</dbReference>
<keyword evidence="1" id="KW-0472">Membrane</keyword>
<dbReference type="FunFam" id="2.60.120.1440:FF:000001">
    <property type="entry name" value="Putative anti-sigma factor"/>
    <property type="match status" value="1"/>
</dbReference>
<dbReference type="PANTHER" id="PTHR30273:SF2">
    <property type="entry name" value="PROTEIN FECR"/>
    <property type="match status" value="1"/>
</dbReference>
<dbReference type="Pfam" id="PF04773">
    <property type="entry name" value="FecR"/>
    <property type="match status" value="1"/>
</dbReference>
<organism evidence="4 5">
    <name type="scientific">Adhaeribacter rhizoryzae</name>
    <dbReference type="NCBI Taxonomy" id="2607907"/>
    <lineage>
        <taxon>Bacteria</taxon>
        <taxon>Pseudomonadati</taxon>
        <taxon>Bacteroidota</taxon>
        <taxon>Cytophagia</taxon>
        <taxon>Cytophagales</taxon>
        <taxon>Hymenobacteraceae</taxon>
        <taxon>Adhaeribacter</taxon>
    </lineage>
</organism>
<dbReference type="AlphaFoldDB" id="A0A5M6D652"/>
<dbReference type="Proteomes" id="UP000323426">
    <property type="component" value="Unassembled WGS sequence"/>
</dbReference>
<dbReference type="InterPro" id="IPR012373">
    <property type="entry name" value="Ferrdict_sens_TM"/>
</dbReference>